<dbReference type="RefSeq" id="WP_094860758.1">
    <property type="nucleotide sequence ID" value="NZ_NKYE01000001.1"/>
</dbReference>
<feature type="region of interest" description="Disordered" evidence="1">
    <location>
        <begin position="85"/>
        <end position="111"/>
    </location>
</feature>
<evidence type="ECO:0000256" key="2">
    <source>
        <dbReference type="SAM" id="Phobius"/>
    </source>
</evidence>
<sequence length="257" mass="27075">MAHNGRASGVIARSGLMLGMGSGILLFLVLAFVFGATDNSPLVGIVAYSIVLVPVGLVIGLVAGAAAQGIARSIRGPELPAPYPPYPHPGPWPQPLPPYAPAPQPQFAAPRRDGLPPLPPIHPPGLGNGEWARCYQRCRTSVRRFHAIVEATGPGAGRDWLHGIALDLSAELEEALRLARYGYVLAPADPSGAEIPEPTAREIAQRLAEADQAFEATVARAGRIAVDLSAETDFDRIRAELAVLAEQAPHLRGQRGG</sequence>
<gene>
    <name evidence="3" type="ORF">CFN78_01930</name>
</gene>
<dbReference type="AlphaFoldDB" id="A0A263DBV0"/>
<protein>
    <submittedName>
        <fullName evidence="3">Uncharacterized protein</fullName>
    </submittedName>
</protein>
<dbReference type="EMBL" id="NKYE01000001">
    <property type="protein sequence ID" value="OZM74977.1"/>
    <property type="molecule type" value="Genomic_DNA"/>
</dbReference>
<evidence type="ECO:0000256" key="1">
    <source>
        <dbReference type="SAM" id="MobiDB-lite"/>
    </source>
</evidence>
<name>A0A263DBV0_9PSEU</name>
<keyword evidence="2" id="KW-0812">Transmembrane</keyword>
<proteinExistence type="predicted"/>
<reference evidence="3 4" key="1">
    <citation type="submission" date="2017-07" db="EMBL/GenBank/DDBJ databases">
        <title>Amycolatopsis antarcticus sp. nov., isolated from the surface of an Antarcticus brown macroalga.</title>
        <authorList>
            <person name="Wang J."/>
            <person name="Leiva S."/>
            <person name="Huang J."/>
            <person name="Huang Y."/>
        </authorList>
    </citation>
    <scope>NUCLEOTIDE SEQUENCE [LARGE SCALE GENOMIC DNA]</scope>
    <source>
        <strain evidence="3 4">AU-G6</strain>
    </source>
</reference>
<dbReference type="Proteomes" id="UP000242444">
    <property type="component" value="Unassembled WGS sequence"/>
</dbReference>
<keyword evidence="2" id="KW-1133">Transmembrane helix</keyword>
<keyword evidence="4" id="KW-1185">Reference proteome</keyword>
<dbReference type="InParanoid" id="A0A263DBV0"/>
<keyword evidence="2" id="KW-0472">Membrane</keyword>
<comment type="caution">
    <text evidence="3">The sequence shown here is derived from an EMBL/GenBank/DDBJ whole genome shotgun (WGS) entry which is preliminary data.</text>
</comment>
<feature type="transmembrane region" description="Helical" evidence="2">
    <location>
        <begin position="42"/>
        <end position="67"/>
    </location>
</feature>
<feature type="compositionally biased region" description="Pro residues" evidence="1">
    <location>
        <begin position="85"/>
        <end position="104"/>
    </location>
</feature>
<organism evidence="3 4">
    <name type="scientific">Amycolatopsis antarctica</name>
    <dbReference type="NCBI Taxonomy" id="1854586"/>
    <lineage>
        <taxon>Bacteria</taxon>
        <taxon>Bacillati</taxon>
        <taxon>Actinomycetota</taxon>
        <taxon>Actinomycetes</taxon>
        <taxon>Pseudonocardiales</taxon>
        <taxon>Pseudonocardiaceae</taxon>
        <taxon>Amycolatopsis</taxon>
    </lineage>
</organism>
<feature type="transmembrane region" description="Helical" evidence="2">
    <location>
        <begin position="16"/>
        <end position="36"/>
    </location>
</feature>
<accession>A0A263DBV0</accession>
<evidence type="ECO:0000313" key="3">
    <source>
        <dbReference type="EMBL" id="OZM74977.1"/>
    </source>
</evidence>
<evidence type="ECO:0000313" key="4">
    <source>
        <dbReference type="Proteomes" id="UP000242444"/>
    </source>
</evidence>